<organism evidence="1 2">
    <name type="scientific">Algoriphagus confluentis</name>
    <dbReference type="NCBI Taxonomy" id="1697556"/>
    <lineage>
        <taxon>Bacteria</taxon>
        <taxon>Pseudomonadati</taxon>
        <taxon>Bacteroidota</taxon>
        <taxon>Cytophagia</taxon>
        <taxon>Cytophagales</taxon>
        <taxon>Cyclobacteriaceae</taxon>
        <taxon>Algoriphagus</taxon>
    </lineage>
</organism>
<gene>
    <name evidence="1" type="ORF">Aconfl_13240</name>
</gene>
<protein>
    <recommendedName>
        <fullName evidence="3">WD40-like Beta Propeller Repeat</fullName>
    </recommendedName>
</protein>
<dbReference type="PROSITE" id="PS51257">
    <property type="entry name" value="PROKAR_LIPOPROTEIN"/>
    <property type="match status" value="1"/>
</dbReference>
<dbReference type="Proteomes" id="UP001338309">
    <property type="component" value="Unassembled WGS sequence"/>
</dbReference>
<dbReference type="InterPro" id="IPR011659">
    <property type="entry name" value="WD40"/>
</dbReference>
<proteinExistence type="predicted"/>
<name>A0ABQ6PM16_9BACT</name>
<keyword evidence="2" id="KW-1185">Reference proteome</keyword>
<sequence length="338" mass="37969">MKPIKIKLFFLLPFVFLGCREKFNLKVGTFPDEQPTNLLDLNTSYDEMNSDFVPDFFGAGETLIFSTNAPTKGANFDLDARAIGFSQSKDTGVFSFSINTVIGQNDVIRNQLFEMNSNCEERGPYSTDSFNGIVYRLFSRTCGTETKIFFNEFEKTGPFDYRSQNHPISILGEGSNEMYPSFYGLNYLKGADPVQNGKPEALVFTSDRDGQFDIYEAEIPLGQDPLQFLQSDTPKITRKLSINSPSNDHMPFVYGDLLVFASDRPGGYGGYDLYYSQKTANGWTDPVNFGSNINSASDEYRPIVSDHLDFSNRLMIFSSNRSGGMGGFDLYFIGIEKF</sequence>
<reference evidence="1 2" key="1">
    <citation type="submission" date="2023-08" db="EMBL/GenBank/DDBJ databases">
        <title>Draft genome sequence of Algoriphagus confluentis.</title>
        <authorList>
            <person name="Takatani N."/>
            <person name="Hosokawa M."/>
            <person name="Sawabe T."/>
        </authorList>
    </citation>
    <scope>NUCLEOTIDE SEQUENCE [LARGE SCALE GENOMIC DNA]</scope>
    <source>
        <strain evidence="1 2">NBRC 111222</strain>
    </source>
</reference>
<comment type="caution">
    <text evidence="1">The sequence shown here is derived from an EMBL/GenBank/DDBJ whole genome shotgun (WGS) entry which is preliminary data.</text>
</comment>
<dbReference type="Pfam" id="PF07676">
    <property type="entry name" value="PD40"/>
    <property type="match status" value="2"/>
</dbReference>
<accession>A0ABQ6PM16</accession>
<evidence type="ECO:0008006" key="3">
    <source>
        <dbReference type="Google" id="ProtNLM"/>
    </source>
</evidence>
<evidence type="ECO:0000313" key="1">
    <source>
        <dbReference type="EMBL" id="GMQ28681.1"/>
    </source>
</evidence>
<dbReference type="EMBL" id="BTPD01000004">
    <property type="protein sequence ID" value="GMQ28681.1"/>
    <property type="molecule type" value="Genomic_DNA"/>
</dbReference>
<evidence type="ECO:0000313" key="2">
    <source>
        <dbReference type="Proteomes" id="UP001338309"/>
    </source>
</evidence>
<dbReference type="RefSeq" id="WP_338223429.1">
    <property type="nucleotide sequence ID" value="NZ_BTPD01000004.1"/>
</dbReference>